<evidence type="ECO:0000313" key="3">
    <source>
        <dbReference type="Proteomes" id="UP001162060"/>
    </source>
</evidence>
<reference evidence="2" key="1">
    <citation type="submission" date="2024-01" db="EMBL/GenBank/DDBJ databases">
        <authorList>
            <person name="Webb A."/>
        </authorList>
    </citation>
    <scope>NUCLEOTIDE SEQUENCE</scope>
    <source>
        <strain evidence="2">Pm1</strain>
    </source>
</reference>
<protein>
    <submittedName>
        <fullName evidence="2">Uncharacterized protein</fullName>
    </submittedName>
</protein>
<evidence type="ECO:0000256" key="1">
    <source>
        <dbReference type="SAM" id="MobiDB-lite"/>
    </source>
</evidence>
<proteinExistence type="predicted"/>
<dbReference type="AlphaFoldDB" id="A0AAV1TQF6"/>
<name>A0AAV1TQF6_9STRA</name>
<accession>A0AAV1TQF6</accession>
<evidence type="ECO:0000313" key="2">
    <source>
        <dbReference type="EMBL" id="CAK7924038.1"/>
    </source>
</evidence>
<gene>
    <name evidence="2" type="ORF">PM001_LOCUS9188</name>
</gene>
<sequence length="215" mass="24829">MLIFRLQDSQYYGVQHGSLFYEWHARLGPATRTRLDTAHRAVGLPVLDASAYDPDSLAEIVRAEEVAILEDMGLDIYSRFLRRRPWTIFRLRIEFLLNGYTQTHGQIFSIAAQEPGNGTWADYFPWFAKHKEALRYVMAVLPFPELAAQQIPIEQLMEWGAVEAYRQQITSLRRVADDEESDDRARTHCRDWLSSCESASPQEAQMLAKSDSSWE</sequence>
<dbReference type="Proteomes" id="UP001162060">
    <property type="component" value="Unassembled WGS sequence"/>
</dbReference>
<comment type="caution">
    <text evidence="2">The sequence shown here is derived from an EMBL/GenBank/DDBJ whole genome shotgun (WGS) entry which is preliminary data.</text>
</comment>
<feature type="region of interest" description="Disordered" evidence="1">
    <location>
        <begin position="196"/>
        <end position="215"/>
    </location>
</feature>
<dbReference type="EMBL" id="CAKLBY020000072">
    <property type="protein sequence ID" value="CAK7924038.1"/>
    <property type="molecule type" value="Genomic_DNA"/>
</dbReference>
<organism evidence="2 3">
    <name type="scientific">Peronospora matthiolae</name>
    <dbReference type="NCBI Taxonomy" id="2874970"/>
    <lineage>
        <taxon>Eukaryota</taxon>
        <taxon>Sar</taxon>
        <taxon>Stramenopiles</taxon>
        <taxon>Oomycota</taxon>
        <taxon>Peronosporomycetes</taxon>
        <taxon>Peronosporales</taxon>
        <taxon>Peronosporaceae</taxon>
        <taxon>Peronospora</taxon>
    </lineage>
</organism>